<gene>
    <name evidence="2" type="primary">LOC109505021</name>
</gene>
<dbReference type="OrthoDB" id="185373at2759"/>
<dbReference type="RefSeq" id="XP_019702385.1">
    <property type="nucleotide sequence ID" value="XM_019846826.2"/>
</dbReference>
<proteinExistence type="predicted"/>
<dbReference type="Proteomes" id="UP000504607">
    <property type="component" value="Unplaced"/>
</dbReference>
<protein>
    <submittedName>
        <fullName evidence="2">Pentatricopeptide repeat-containing protein At5g56310</fullName>
    </submittedName>
</protein>
<reference evidence="2" key="1">
    <citation type="submission" date="2025-08" db="UniProtKB">
        <authorList>
            <consortium name="RefSeq"/>
        </authorList>
    </citation>
    <scope>IDENTIFICATION</scope>
</reference>
<dbReference type="InParanoid" id="A0A6J0PCC7"/>
<dbReference type="KEGG" id="egu:109505021"/>
<sequence>MYSSSGDLRVASLLLRHTPCPFSLLFNALIWGHSVYDTPEDTLNLFDKMFFHGLLPSNFTFPFVLKCCADVSSIPFGKYVHSQCLRVHKSREL</sequence>
<dbReference type="Gene3D" id="1.25.40.10">
    <property type="entry name" value="Tetratricopeptide repeat domain"/>
    <property type="match status" value="1"/>
</dbReference>
<evidence type="ECO:0000313" key="1">
    <source>
        <dbReference type="Proteomes" id="UP000504607"/>
    </source>
</evidence>
<dbReference type="GeneID" id="109505021"/>
<name>A0A6J0PCC7_ELAGV</name>
<accession>A0A6J0PCC7</accession>
<organism evidence="1 2">
    <name type="scientific">Elaeis guineensis var. tenera</name>
    <name type="common">Oil palm</name>
    <dbReference type="NCBI Taxonomy" id="51953"/>
    <lineage>
        <taxon>Eukaryota</taxon>
        <taxon>Viridiplantae</taxon>
        <taxon>Streptophyta</taxon>
        <taxon>Embryophyta</taxon>
        <taxon>Tracheophyta</taxon>
        <taxon>Spermatophyta</taxon>
        <taxon>Magnoliopsida</taxon>
        <taxon>Liliopsida</taxon>
        <taxon>Arecaceae</taxon>
        <taxon>Arecoideae</taxon>
        <taxon>Cocoseae</taxon>
        <taxon>Elaeidinae</taxon>
        <taxon>Elaeis</taxon>
    </lineage>
</organism>
<dbReference type="InterPro" id="IPR011990">
    <property type="entry name" value="TPR-like_helical_dom_sf"/>
</dbReference>
<keyword evidence="1" id="KW-1185">Reference proteome</keyword>
<evidence type="ECO:0000313" key="2">
    <source>
        <dbReference type="RefSeq" id="XP_019702385.1"/>
    </source>
</evidence>
<dbReference type="AlphaFoldDB" id="A0A6J0PCC7"/>